<dbReference type="EMBL" id="CP069027">
    <property type="protein sequence ID" value="QRC95597.1"/>
    <property type="molecule type" value="Genomic_DNA"/>
</dbReference>
<dbReference type="VEuPathDB" id="FungiDB:JI435_407580"/>
<proteinExistence type="predicted"/>
<feature type="compositionally biased region" description="Polar residues" evidence="1">
    <location>
        <begin position="15"/>
        <end position="27"/>
    </location>
</feature>
<name>A0A7U2EZ25_PHANO</name>
<evidence type="ECO:0000256" key="1">
    <source>
        <dbReference type="SAM" id="MobiDB-lite"/>
    </source>
</evidence>
<protein>
    <submittedName>
        <fullName evidence="2">Uncharacterized protein</fullName>
    </submittedName>
</protein>
<accession>A0A7U2EZ25</accession>
<organism evidence="2 3">
    <name type="scientific">Phaeosphaeria nodorum (strain SN15 / ATCC MYA-4574 / FGSC 10173)</name>
    <name type="common">Glume blotch fungus</name>
    <name type="synonym">Parastagonospora nodorum</name>
    <dbReference type="NCBI Taxonomy" id="321614"/>
    <lineage>
        <taxon>Eukaryota</taxon>
        <taxon>Fungi</taxon>
        <taxon>Dikarya</taxon>
        <taxon>Ascomycota</taxon>
        <taxon>Pezizomycotina</taxon>
        <taxon>Dothideomycetes</taxon>
        <taxon>Pleosporomycetidae</taxon>
        <taxon>Pleosporales</taxon>
        <taxon>Pleosporineae</taxon>
        <taxon>Phaeosphaeriaceae</taxon>
        <taxon>Parastagonospora</taxon>
    </lineage>
</organism>
<evidence type="ECO:0000313" key="2">
    <source>
        <dbReference type="EMBL" id="QRC95597.1"/>
    </source>
</evidence>
<feature type="region of interest" description="Disordered" evidence="1">
    <location>
        <begin position="1"/>
        <end position="56"/>
    </location>
</feature>
<evidence type="ECO:0000313" key="3">
    <source>
        <dbReference type="Proteomes" id="UP000663193"/>
    </source>
</evidence>
<keyword evidence="3" id="KW-1185">Reference proteome</keyword>
<reference evidence="3" key="1">
    <citation type="journal article" date="2021" name="BMC Genomics">
        <title>Chromosome-level genome assembly and manually-curated proteome of model necrotroph Parastagonospora nodorum Sn15 reveals a genome-wide trove of candidate effector homologs, and redundancy of virulence-related functions within an accessory chromosome.</title>
        <authorList>
            <person name="Bertazzoni S."/>
            <person name="Jones D.A.B."/>
            <person name="Phan H.T."/>
            <person name="Tan K.-C."/>
            <person name="Hane J.K."/>
        </authorList>
    </citation>
    <scope>NUCLEOTIDE SEQUENCE [LARGE SCALE GENOMIC DNA]</scope>
    <source>
        <strain evidence="3">SN15 / ATCC MYA-4574 / FGSC 10173)</strain>
    </source>
</reference>
<dbReference type="Proteomes" id="UP000663193">
    <property type="component" value="Chromosome 5"/>
</dbReference>
<dbReference type="AlphaFoldDB" id="A0A7U2EZ25"/>
<gene>
    <name evidence="2" type="ORF">JI435_407580</name>
</gene>
<sequence>MYARLASPPVKDGSLSKSSNPPSQNLPCSRIVAQRKRKTNPPLIRSTHASRIRNCR</sequence>